<feature type="region of interest" description="Disordered" evidence="1">
    <location>
        <begin position="240"/>
        <end position="263"/>
    </location>
</feature>
<evidence type="ECO:0000256" key="1">
    <source>
        <dbReference type="SAM" id="MobiDB-lite"/>
    </source>
</evidence>
<accession>A0ABY7ERJ7</accession>
<dbReference type="Proteomes" id="UP001164746">
    <property type="component" value="Chromosome 8"/>
</dbReference>
<name>A0ABY7ERJ7_MYAAR</name>
<organism evidence="3 4">
    <name type="scientific">Mya arenaria</name>
    <name type="common">Soft-shell clam</name>
    <dbReference type="NCBI Taxonomy" id="6604"/>
    <lineage>
        <taxon>Eukaryota</taxon>
        <taxon>Metazoa</taxon>
        <taxon>Spiralia</taxon>
        <taxon>Lophotrochozoa</taxon>
        <taxon>Mollusca</taxon>
        <taxon>Bivalvia</taxon>
        <taxon>Autobranchia</taxon>
        <taxon>Heteroconchia</taxon>
        <taxon>Euheterodonta</taxon>
        <taxon>Imparidentia</taxon>
        <taxon>Neoheterodontei</taxon>
        <taxon>Myida</taxon>
        <taxon>Myoidea</taxon>
        <taxon>Myidae</taxon>
        <taxon>Mya</taxon>
    </lineage>
</organism>
<sequence>MDASVYVILCCLEIKNECGNLMLLSPEIKYGTDVEIAYYPSYDTLNPGNIWFHERTLLKGVAQPVHLRNNTFEERKMSVYLYIFTIHNYTESKAGRYALRCGKYRVFTTNWLNIHVTDKQLIGPVRNDCIYGNADTTIYCNTSRTTEGTRVTLSIGNKGVVILANETERGVYTVVLDSNTWRDHDGDVVTCNVSNENYEHDLKSSAKLCYMGNDTRVNGLCNETKLKSNITEVDEDRTIKQKPHPPKNEITFRHDPTSVPGGNSRRSFKVTLEAILIGTGAFVALCVFVASARSLVRWHKGRNKTRDPDNTEAVTIPATEVSLSLDTNEYGEMPETSMHMNASHDLEDDFVELKIPENSIMARKPITAVKSKHAEKSLIYVNLDIGHLQQARVCPIPGPRPAKGKEAKVYEEIDFSSTKHAGPHLVL</sequence>
<evidence type="ECO:0000256" key="2">
    <source>
        <dbReference type="SAM" id="Phobius"/>
    </source>
</evidence>
<feature type="compositionally biased region" description="Basic and acidic residues" evidence="1">
    <location>
        <begin position="246"/>
        <end position="256"/>
    </location>
</feature>
<dbReference type="EMBL" id="CP111019">
    <property type="protein sequence ID" value="WAR11346.1"/>
    <property type="molecule type" value="Genomic_DNA"/>
</dbReference>
<keyword evidence="2" id="KW-0472">Membrane</keyword>
<keyword evidence="4" id="KW-1185">Reference proteome</keyword>
<evidence type="ECO:0000313" key="3">
    <source>
        <dbReference type="EMBL" id="WAR11346.1"/>
    </source>
</evidence>
<feature type="transmembrane region" description="Helical" evidence="2">
    <location>
        <begin position="274"/>
        <end position="296"/>
    </location>
</feature>
<keyword evidence="2" id="KW-1133">Transmembrane helix</keyword>
<evidence type="ECO:0000313" key="4">
    <source>
        <dbReference type="Proteomes" id="UP001164746"/>
    </source>
</evidence>
<protein>
    <submittedName>
        <fullName evidence="3">Uncharacterized protein</fullName>
    </submittedName>
</protein>
<gene>
    <name evidence="3" type="ORF">MAR_025526</name>
</gene>
<proteinExistence type="predicted"/>
<reference evidence="3" key="1">
    <citation type="submission" date="2022-11" db="EMBL/GenBank/DDBJ databases">
        <title>Centuries of genome instability and evolution in soft-shell clam transmissible cancer (bioRxiv).</title>
        <authorList>
            <person name="Hart S.F.M."/>
            <person name="Yonemitsu M.A."/>
            <person name="Giersch R.M."/>
            <person name="Beal B.F."/>
            <person name="Arriagada G."/>
            <person name="Davis B.W."/>
            <person name="Ostrander E.A."/>
            <person name="Goff S.P."/>
            <person name="Metzger M.J."/>
        </authorList>
    </citation>
    <scope>NUCLEOTIDE SEQUENCE</scope>
    <source>
        <strain evidence="3">MELC-2E11</strain>
        <tissue evidence="3">Siphon/mantle</tissue>
    </source>
</reference>
<keyword evidence="2" id="KW-0812">Transmembrane</keyword>